<keyword evidence="5 11" id="KW-0808">Transferase</keyword>
<evidence type="ECO:0000256" key="3">
    <source>
        <dbReference type="ARBA" id="ARBA00016337"/>
    </source>
</evidence>
<evidence type="ECO:0000256" key="8">
    <source>
        <dbReference type="ARBA" id="ARBA00022842"/>
    </source>
</evidence>
<proteinExistence type="predicted"/>
<evidence type="ECO:0000256" key="5">
    <source>
        <dbReference type="ARBA" id="ARBA00022679"/>
    </source>
</evidence>
<sequence>MTGRRTATAPIMGTVMSIAAPGDTDPDLFAAAAEAAFACLRHADEVFSPFKTDSPVSLIRDGALRVAGLGDHPEGARIQEILDLCHALKTESGGAFDAWAVGDPPAFDPCGAVKGWAAERASAALTAHGLTGHTLGAGGDVRVRGGAGDRPWRVGIADPRRPGRVLTVAELADGAVATSGTAERGAHVWDPRTGRPASGLLQVSVIGPSLTWADGYATAAMALGPQAYDWLTDLAERTGYEGLVVDRESRMRWTPRMARFIPALAS</sequence>
<evidence type="ECO:0000256" key="2">
    <source>
        <dbReference type="ARBA" id="ARBA00011955"/>
    </source>
</evidence>
<reference evidence="11" key="1">
    <citation type="submission" date="2023-03" db="EMBL/GenBank/DDBJ databases">
        <title>Actinoallomurus iriomotensis NBRC 103681.</title>
        <authorList>
            <person name="Ichikawa N."/>
            <person name="Sato H."/>
            <person name="Tonouchi N."/>
        </authorList>
    </citation>
    <scope>NUCLEOTIDE SEQUENCE</scope>
    <source>
        <strain evidence="11">NBRC 103681</strain>
    </source>
</reference>
<comment type="caution">
    <text evidence="11">The sequence shown here is derived from an EMBL/GenBank/DDBJ whole genome shotgun (WGS) entry which is preliminary data.</text>
</comment>
<evidence type="ECO:0000313" key="11">
    <source>
        <dbReference type="EMBL" id="GLY75452.1"/>
    </source>
</evidence>
<evidence type="ECO:0000256" key="7">
    <source>
        <dbReference type="ARBA" id="ARBA00022827"/>
    </source>
</evidence>
<name>A0A9W6RK17_9ACTN</name>
<protein>
    <recommendedName>
        <fullName evidence="3">FAD:protein FMN transferase</fullName>
        <ecNumber evidence="2">2.7.1.180</ecNumber>
    </recommendedName>
    <alternativeName>
        <fullName evidence="9">Flavin transferase</fullName>
    </alternativeName>
</protein>
<dbReference type="EC" id="2.7.1.180" evidence="2"/>
<dbReference type="InterPro" id="IPR024932">
    <property type="entry name" value="ApbE"/>
</dbReference>
<evidence type="ECO:0000256" key="6">
    <source>
        <dbReference type="ARBA" id="ARBA00022723"/>
    </source>
</evidence>
<dbReference type="GO" id="GO:0016740">
    <property type="term" value="F:transferase activity"/>
    <property type="evidence" value="ECO:0007669"/>
    <property type="project" value="UniProtKB-KW"/>
</dbReference>
<keyword evidence="4" id="KW-0285">Flavoprotein</keyword>
<evidence type="ECO:0000313" key="12">
    <source>
        <dbReference type="Proteomes" id="UP001165135"/>
    </source>
</evidence>
<accession>A0A9W6RK17</accession>
<evidence type="ECO:0000256" key="10">
    <source>
        <dbReference type="ARBA" id="ARBA00048540"/>
    </source>
</evidence>
<evidence type="ECO:0000256" key="1">
    <source>
        <dbReference type="ARBA" id="ARBA00001946"/>
    </source>
</evidence>
<dbReference type="PANTHER" id="PTHR30040">
    <property type="entry name" value="THIAMINE BIOSYNTHESIS LIPOPROTEIN APBE"/>
    <property type="match status" value="1"/>
</dbReference>
<dbReference type="AlphaFoldDB" id="A0A9W6RK17"/>
<dbReference type="RefSeq" id="WP_285622510.1">
    <property type="nucleotide sequence ID" value="NZ_BSTJ01000004.1"/>
</dbReference>
<keyword evidence="8" id="KW-0460">Magnesium</keyword>
<keyword evidence="7" id="KW-0274">FAD</keyword>
<dbReference type="PANTHER" id="PTHR30040:SF2">
    <property type="entry name" value="FAD:PROTEIN FMN TRANSFERASE"/>
    <property type="match status" value="1"/>
</dbReference>
<dbReference type="InterPro" id="IPR003374">
    <property type="entry name" value="ApbE-like_sf"/>
</dbReference>
<evidence type="ECO:0000256" key="9">
    <source>
        <dbReference type="ARBA" id="ARBA00031306"/>
    </source>
</evidence>
<comment type="catalytic activity">
    <reaction evidence="10">
        <text>L-threonyl-[protein] + FAD = FMN-L-threonyl-[protein] + AMP + H(+)</text>
        <dbReference type="Rhea" id="RHEA:36847"/>
        <dbReference type="Rhea" id="RHEA-COMP:11060"/>
        <dbReference type="Rhea" id="RHEA-COMP:11061"/>
        <dbReference type="ChEBI" id="CHEBI:15378"/>
        <dbReference type="ChEBI" id="CHEBI:30013"/>
        <dbReference type="ChEBI" id="CHEBI:57692"/>
        <dbReference type="ChEBI" id="CHEBI:74257"/>
        <dbReference type="ChEBI" id="CHEBI:456215"/>
        <dbReference type="EC" id="2.7.1.180"/>
    </reaction>
</comment>
<gene>
    <name evidence="11" type="primary">apbE</name>
    <name evidence="11" type="ORF">Airi01_037190</name>
</gene>
<dbReference type="Pfam" id="PF02424">
    <property type="entry name" value="ApbE"/>
    <property type="match status" value="1"/>
</dbReference>
<dbReference type="GO" id="GO:0046872">
    <property type="term" value="F:metal ion binding"/>
    <property type="evidence" value="ECO:0007669"/>
    <property type="project" value="UniProtKB-KW"/>
</dbReference>
<keyword evidence="6" id="KW-0479">Metal-binding</keyword>
<dbReference type="EMBL" id="BSTJ01000004">
    <property type="protein sequence ID" value="GLY75452.1"/>
    <property type="molecule type" value="Genomic_DNA"/>
</dbReference>
<organism evidence="11 12">
    <name type="scientific">Actinoallomurus iriomotensis</name>
    <dbReference type="NCBI Taxonomy" id="478107"/>
    <lineage>
        <taxon>Bacteria</taxon>
        <taxon>Bacillati</taxon>
        <taxon>Actinomycetota</taxon>
        <taxon>Actinomycetes</taxon>
        <taxon>Streptosporangiales</taxon>
        <taxon>Thermomonosporaceae</taxon>
        <taxon>Actinoallomurus</taxon>
    </lineage>
</organism>
<evidence type="ECO:0000256" key="4">
    <source>
        <dbReference type="ARBA" id="ARBA00022630"/>
    </source>
</evidence>
<dbReference type="Gene3D" id="3.10.520.10">
    <property type="entry name" value="ApbE-like domains"/>
    <property type="match status" value="2"/>
</dbReference>
<dbReference type="SUPFAM" id="SSF143631">
    <property type="entry name" value="ApbE-like"/>
    <property type="match status" value="1"/>
</dbReference>
<comment type="cofactor">
    <cofactor evidence="1">
        <name>Mg(2+)</name>
        <dbReference type="ChEBI" id="CHEBI:18420"/>
    </cofactor>
</comment>
<dbReference type="Proteomes" id="UP001165135">
    <property type="component" value="Unassembled WGS sequence"/>
</dbReference>